<dbReference type="Pfam" id="PF00903">
    <property type="entry name" value="Glyoxalase"/>
    <property type="match status" value="1"/>
</dbReference>
<dbReference type="CDD" id="cd06587">
    <property type="entry name" value="VOC"/>
    <property type="match status" value="1"/>
</dbReference>
<dbReference type="PROSITE" id="PS51819">
    <property type="entry name" value="VOC"/>
    <property type="match status" value="1"/>
</dbReference>
<reference evidence="2" key="1">
    <citation type="submission" date="2022-04" db="EMBL/GenBank/DDBJ databases">
        <authorList>
            <person name="Seo M.-J."/>
        </authorList>
    </citation>
    <scope>NUCLEOTIDE SEQUENCE</scope>
    <source>
        <strain evidence="2">MBLB2552</strain>
    </source>
</reference>
<evidence type="ECO:0000259" key="1">
    <source>
        <dbReference type="PROSITE" id="PS51819"/>
    </source>
</evidence>
<dbReference type="Gene3D" id="3.10.180.10">
    <property type="entry name" value="2,3-Dihydroxybiphenyl 1,2-Dioxygenase, domain 1"/>
    <property type="match status" value="1"/>
</dbReference>
<dbReference type="RefSeq" id="WP_248551811.1">
    <property type="nucleotide sequence ID" value="NZ_JALPRK010000008.1"/>
</dbReference>
<gene>
    <name evidence="2" type="ORF">M0651_11085</name>
</gene>
<keyword evidence="3" id="KW-1185">Reference proteome</keyword>
<dbReference type="InterPro" id="IPR037523">
    <property type="entry name" value="VOC_core"/>
</dbReference>
<sequence length="272" mass="31709">MATGKEIPELYFDGQTMDVLWDNHDQVVDWFEKYFGWKVLRQENWKVDPRCSEGKMTQMDFGTWLVTYLTGTRLPHHYAERGTVDPDLRLCFRTRELDRLRRAFVTDGIRVSAVYSGPKTRYFDVWATAEGIRLTLQEDRSLPSSELAPSWVRLGVSRLNESVQWYGQHLGMKCVEHQPSQGFAVMELQLNHSEEKSLWVLEQKSSDAYVGKVDGQVQPVCWVRERQDFFKYHQYLKQRGIETSGIGGFLTQGLVSFHFYDPDGNRFNISSM</sequence>
<organism evidence="2 3">
    <name type="scientific">Paenibacillus mellifer</name>
    <dbReference type="NCBI Taxonomy" id="2937794"/>
    <lineage>
        <taxon>Bacteria</taxon>
        <taxon>Bacillati</taxon>
        <taxon>Bacillota</taxon>
        <taxon>Bacilli</taxon>
        <taxon>Bacillales</taxon>
        <taxon>Paenibacillaceae</taxon>
        <taxon>Paenibacillus</taxon>
    </lineage>
</organism>
<evidence type="ECO:0000313" key="3">
    <source>
        <dbReference type="Proteomes" id="UP001139534"/>
    </source>
</evidence>
<dbReference type="Proteomes" id="UP001139534">
    <property type="component" value="Unassembled WGS sequence"/>
</dbReference>
<accession>A0A9X1XYM7</accession>
<evidence type="ECO:0000313" key="2">
    <source>
        <dbReference type="EMBL" id="MCK8487719.1"/>
    </source>
</evidence>
<feature type="domain" description="VOC" evidence="1">
    <location>
        <begin position="148"/>
        <end position="272"/>
    </location>
</feature>
<dbReference type="InterPro" id="IPR029068">
    <property type="entry name" value="Glyas_Bleomycin-R_OHBP_Dase"/>
</dbReference>
<dbReference type="AlphaFoldDB" id="A0A9X1XYM7"/>
<name>A0A9X1XYM7_9BACL</name>
<proteinExistence type="predicted"/>
<dbReference type="EMBL" id="JALPRK010000008">
    <property type="protein sequence ID" value="MCK8487719.1"/>
    <property type="molecule type" value="Genomic_DNA"/>
</dbReference>
<protein>
    <submittedName>
        <fullName evidence="2">VOC family protein</fullName>
    </submittedName>
</protein>
<dbReference type="InterPro" id="IPR004360">
    <property type="entry name" value="Glyas_Fos-R_dOase_dom"/>
</dbReference>
<comment type="caution">
    <text evidence="2">The sequence shown here is derived from an EMBL/GenBank/DDBJ whole genome shotgun (WGS) entry which is preliminary data.</text>
</comment>
<dbReference type="SUPFAM" id="SSF54593">
    <property type="entry name" value="Glyoxalase/Bleomycin resistance protein/Dihydroxybiphenyl dioxygenase"/>
    <property type="match status" value="2"/>
</dbReference>